<gene>
    <name evidence="2" type="ORF">E2C01_029364</name>
</gene>
<dbReference type="Proteomes" id="UP000324222">
    <property type="component" value="Unassembled WGS sequence"/>
</dbReference>
<protein>
    <submittedName>
        <fullName evidence="2">Uncharacterized protein</fullName>
    </submittedName>
</protein>
<comment type="caution">
    <text evidence="2">The sequence shown here is derived from an EMBL/GenBank/DDBJ whole genome shotgun (WGS) entry which is preliminary data.</text>
</comment>
<dbReference type="EMBL" id="VSRR010003382">
    <property type="protein sequence ID" value="MPC35925.1"/>
    <property type="molecule type" value="Genomic_DNA"/>
</dbReference>
<sequence>MKNEESVVQEVHICVVLPGIPQHSGTKEKESISWVFLVLDGVNMMGRQSRWSAGSLHGARRSAEETEEQEEEEKVRKRRYGPKGIRRLVQTVQRQQGGRLCQLPDSLVAAGRLLPPSTNTTRPI</sequence>
<keyword evidence="3" id="KW-1185">Reference proteome</keyword>
<organism evidence="2 3">
    <name type="scientific">Portunus trituberculatus</name>
    <name type="common">Swimming crab</name>
    <name type="synonym">Neptunus trituberculatus</name>
    <dbReference type="NCBI Taxonomy" id="210409"/>
    <lineage>
        <taxon>Eukaryota</taxon>
        <taxon>Metazoa</taxon>
        <taxon>Ecdysozoa</taxon>
        <taxon>Arthropoda</taxon>
        <taxon>Crustacea</taxon>
        <taxon>Multicrustacea</taxon>
        <taxon>Malacostraca</taxon>
        <taxon>Eumalacostraca</taxon>
        <taxon>Eucarida</taxon>
        <taxon>Decapoda</taxon>
        <taxon>Pleocyemata</taxon>
        <taxon>Brachyura</taxon>
        <taxon>Eubrachyura</taxon>
        <taxon>Portunoidea</taxon>
        <taxon>Portunidae</taxon>
        <taxon>Portuninae</taxon>
        <taxon>Portunus</taxon>
    </lineage>
</organism>
<accession>A0A5B7ERA0</accession>
<evidence type="ECO:0000313" key="2">
    <source>
        <dbReference type="EMBL" id="MPC35925.1"/>
    </source>
</evidence>
<proteinExistence type="predicted"/>
<evidence type="ECO:0000256" key="1">
    <source>
        <dbReference type="SAM" id="MobiDB-lite"/>
    </source>
</evidence>
<name>A0A5B7ERA0_PORTR</name>
<feature type="region of interest" description="Disordered" evidence="1">
    <location>
        <begin position="50"/>
        <end position="80"/>
    </location>
</feature>
<reference evidence="2 3" key="1">
    <citation type="submission" date="2019-05" db="EMBL/GenBank/DDBJ databases">
        <title>Another draft genome of Portunus trituberculatus and its Hox gene families provides insights of decapod evolution.</title>
        <authorList>
            <person name="Jeong J.-H."/>
            <person name="Song I."/>
            <person name="Kim S."/>
            <person name="Choi T."/>
            <person name="Kim D."/>
            <person name="Ryu S."/>
            <person name="Kim W."/>
        </authorList>
    </citation>
    <scope>NUCLEOTIDE SEQUENCE [LARGE SCALE GENOMIC DNA]</scope>
    <source>
        <tissue evidence="2">Muscle</tissue>
    </source>
</reference>
<dbReference type="AlphaFoldDB" id="A0A5B7ERA0"/>
<evidence type="ECO:0000313" key="3">
    <source>
        <dbReference type="Proteomes" id="UP000324222"/>
    </source>
</evidence>